<dbReference type="Gene3D" id="3.30.1960.10">
    <property type="entry name" value="tRNA wybutosine-synthesizing-like"/>
    <property type="match status" value="1"/>
</dbReference>
<evidence type="ECO:0000256" key="8">
    <source>
        <dbReference type="ARBA" id="ARBA00049202"/>
    </source>
</evidence>
<dbReference type="GO" id="GO:0032259">
    <property type="term" value="P:methylation"/>
    <property type="evidence" value="ECO:0007669"/>
    <property type="project" value="UniProtKB-KW"/>
</dbReference>
<keyword evidence="5" id="KW-0949">S-adenosyl-L-methionine</keyword>
<evidence type="ECO:0000256" key="7">
    <source>
        <dbReference type="ARBA" id="ARBA00030554"/>
    </source>
</evidence>
<sequence>MATVSANFTARKEKILKDLSVPAEDYTDLSPKGSVDAAIIPLIRDINRLPGLVTTSSCAGRISVFLERGKAGKTQADIDTLETERTLGEPENSYAVDKVDGSEPPKADGVNKFVPKGGKGSGTWQFVSHSPLLADANSTERNLHGLFGLKPSQDQTALRENGELQLVKFKFEPMILHIMAASLKDAQPVLAAASNAGFRESGLQGLRCLEDQDACPIVAVRSSGLGLESIIGYVEDDGSPELSARSLVTEDYLQLLVQISNERFKTNSERTERFRVRLLDLTGARNLNNPKALWEDPNARRERKRAEGLERSKAARKARALYSNSQVFYIQ</sequence>
<dbReference type="VEuPathDB" id="FungiDB:MCYG_00572"/>
<dbReference type="GO" id="GO:0008033">
    <property type="term" value="P:tRNA processing"/>
    <property type="evidence" value="ECO:0007669"/>
    <property type="project" value="UniProtKB-KW"/>
</dbReference>
<dbReference type="OMA" id="TWLYVSH"/>
<organism evidence="10 11">
    <name type="scientific">Arthroderma otae (strain ATCC MYA-4605 / CBS 113480)</name>
    <name type="common">Microsporum canis</name>
    <dbReference type="NCBI Taxonomy" id="554155"/>
    <lineage>
        <taxon>Eukaryota</taxon>
        <taxon>Fungi</taxon>
        <taxon>Dikarya</taxon>
        <taxon>Ascomycota</taxon>
        <taxon>Pezizomycotina</taxon>
        <taxon>Eurotiomycetes</taxon>
        <taxon>Eurotiomycetidae</taxon>
        <taxon>Onygenales</taxon>
        <taxon>Arthrodermataceae</taxon>
        <taxon>Microsporum</taxon>
    </lineage>
</organism>
<dbReference type="GeneID" id="9225692"/>
<evidence type="ECO:0000256" key="2">
    <source>
        <dbReference type="ARBA" id="ARBA00012750"/>
    </source>
</evidence>
<gene>
    <name evidence="10" type="ORF">MCYG_00572</name>
</gene>
<evidence type="ECO:0000256" key="5">
    <source>
        <dbReference type="ARBA" id="ARBA00022691"/>
    </source>
</evidence>
<keyword evidence="6" id="KW-0819">tRNA processing</keyword>
<keyword evidence="11" id="KW-1185">Reference proteome</keyword>
<dbReference type="SUPFAM" id="SSF111278">
    <property type="entry name" value="SSo0622-like"/>
    <property type="match status" value="1"/>
</dbReference>
<dbReference type="PANTHER" id="PTHR48418">
    <property type="entry name" value="TRNA WYBUTOSINE-SYNTHESIZING PROTEIN 3"/>
    <property type="match status" value="1"/>
</dbReference>
<evidence type="ECO:0000256" key="6">
    <source>
        <dbReference type="ARBA" id="ARBA00022694"/>
    </source>
</evidence>
<evidence type="ECO:0000256" key="4">
    <source>
        <dbReference type="ARBA" id="ARBA00022679"/>
    </source>
</evidence>
<dbReference type="GO" id="GO:0008168">
    <property type="term" value="F:methyltransferase activity"/>
    <property type="evidence" value="ECO:0007669"/>
    <property type="project" value="UniProtKB-KW"/>
</dbReference>
<dbReference type="RefSeq" id="XP_002850468.1">
    <property type="nucleotide sequence ID" value="XM_002850422.1"/>
</dbReference>
<keyword evidence="4" id="KW-0808">Transferase</keyword>
<dbReference type="EC" id="2.1.1.282" evidence="2"/>
<dbReference type="InterPro" id="IPR036602">
    <property type="entry name" value="tRNA_yW-synthesising-like_sf"/>
</dbReference>
<comment type="catalytic activity">
    <reaction evidence="8">
        <text>4-demethyl-7-[(3S)-3-amino-3-carboxypropyl]wyosine(37) in tRNA(Phe) + S-adenosyl-L-methionine = 7-[(3S)-3-amino-3-carboxypropyl]wyosine(37) in tRNA(Phe) + S-adenosyl-L-homocysteine + H(+)</text>
        <dbReference type="Rhea" id="RHEA:36635"/>
        <dbReference type="Rhea" id="RHEA-COMP:10378"/>
        <dbReference type="Rhea" id="RHEA-COMP:10379"/>
        <dbReference type="ChEBI" id="CHEBI:15378"/>
        <dbReference type="ChEBI" id="CHEBI:57856"/>
        <dbReference type="ChEBI" id="CHEBI:59789"/>
        <dbReference type="ChEBI" id="CHEBI:73543"/>
        <dbReference type="ChEBI" id="CHEBI:73550"/>
        <dbReference type="EC" id="2.1.1.282"/>
    </reaction>
</comment>
<keyword evidence="3" id="KW-0489">Methyltransferase</keyword>
<evidence type="ECO:0000256" key="1">
    <source>
        <dbReference type="ARBA" id="ARBA00008569"/>
    </source>
</evidence>
<feature type="domain" description="tRNA wybutosine-synthesizing protein" evidence="9">
    <location>
        <begin position="11"/>
        <end position="278"/>
    </location>
</feature>
<accession>C5FD00</accession>
<dbReference type="OrthoDB" id="263283at2759"/>
<reference evidence="11" key="1">
    <citation type="journal article" date="2012" name="MBio">
        <title>Comparative genome analysis of Trichophyton rubrum and related dermatophytes reveals candidate genes involved in infection.</title>
        <authorList>
            <person name="Martinez D.A."/>
            <person name="Oliver B.G."/>
            <person name="Graeser Y."/>
            <person name="Goldberg J.M."/>
            <person name="Li W."/>
            <person name="Martinez-Rossi N.M."/>
            <person name="Monod M."/>
            <person name="Shelest E."/>
            <person name="Barton R.C."/>
            <person name="Birch E."/>
            <person name="Brakhage A.A."/>
            <person name="Chen Z."/>
            <person name="Gurr S.J."/>
            <person name="Heiman D."/>
            <person name="Heitman J."/>
            <person name="Kosti I."/>
            <person name="Rossi A."/>
            <person name="Saif S."/>
            <person name="Samalova M."/>
            <person name="Saunders C.W."/>
            <person name="Shea T."/>
            <person name="Summerbell R.C."/>
            <person name="Xu J."/>
            <person name="Young S."/>
            <person name="Zeng Q."/>
            <person name="Birren B.W."/>
            <person name="Cuomo C.A."/>
            <person name="White T.C."/>
        </authorList>
    </citation>
    <scope>NUCLEOTIDE SEQUENCE [LARGE SCALE GENOMIC DNA]</scope>
    <source>
        <strain evidence="11">ATCC MYA-4605 / CBS 113480</strain>
    </source>
</reference>
<evidence type="ECO:0000259" key="9">
    <source>
        <dbReference type="Pfam" id="PF02676"/>
    </source>
</evidence>
<evidence type="ECO:0000313" key="11">
    <source>
        <dbReference type="Proteomes" id="UP000002035"/>
    </source>
</evidence>
<dbReference type="eggNOG" id="KOG1228">
    <property type="taxonomic scope" value="Eukaryota"/>
</dbReference>
<dbReference type="InterPro" id="IPR003827">
    <property type="entry name" value="tRNA_yW-synthesising"/>
</dbReference>
<comment type="similarity">
    <text evidence="1">Belongs to the TYW3 family.</text>
</comment>
<evidence type="ECO:0000256" key="3">
    <source>
        <dbReference type="ARBA" id="ARBA00022603"/>
    </source>
</evidence>
<dbReference type="AlphaFoldDB" id="C5FD00"/>
<dbReference type="Pfam" id="PF02676">
    <property type="entry name" value="TYW3"/>
    <property type="match status" value="1"/>
</dbReference>
<dbReference type="PANTHER" id="PTHR48418:SF1">
    <property type="entry name" value="TRNA WYBUTOSINE-SYNTHESIZING PROTEIN 3"/>
    <property type="match status" value="1"/>
</dbReference>
<dbReference type="Proteomes" id="UP000002035">
    <property type="component" value="Unassembled WGS sequence"/>
</dbReference>
<proteinExistence type="inferred from homology"/>
<dbReference type="EMBL" id="DS995701">
    <property type="protein sequence ID" value="EEQ27684.1"/>
    <property type="molecule type" value="Genomic_DNA"/>
</dbReference>
<protein>
    <recommendedName>
        <fullName evidence="2">tRNA(Phe) 7-[(3-amino-3-carboxypropyl)-4-demethylwyosine(37)-N(4)]-methyltransferase</fullName>
        <ecNumber evidence="2">2.1.1.282</ecNumber>
    </recommendedName>
    <alternativeName>
        <fullName evidence="7">tRNA(Phe) 7-((3-amino-3-carboxypropyl)-4-demethylwyosine(37)-N(4))-methyltransferase</fullName>
    </alternativeName>
</protein>
<name>C5FD00_ARTOC</name>
<dbReference type="STRING" id="554155.C5FD00"/>
<dbReference type="HOGENOM" id="CLU_047426_0_1_1"/>
<evidence type="ECO:0000313" key="10">
    <source>
        <dbReference type="EMBL" id="EEQ27684.1"/>
    </source>
</evidence>